<keyword evidence="3" id="KW-1185">Reference proteome</keyword>
<dbReference type="InterPro" id="IPR026906">
    <property type="entry name" value="LRR_5"/>
</dbReference>
<accession>A0ABR2H957</accession>
<dbReference type="PANTHER" id="PTHR45661">
    <property type="entry name" value="SURFACE ANTIGEN"/>
    <property type="match status" value="1"/>
</dbReference>
<evidence type="ECO:0000313" key="2">
    <source>
        <dbReference type="EMBL" id="KAK8842722.1"/>
    </source>
</evidence>
<organism evidence="2 3">
    <name type="scientific">Tritrichomonas musculus</name>
    <dbReference type="NCBI Taxonomy" id="1915356"/>
    <lineage>
        <taxon>Eukaryota</taxon>
        <taxon>Metamonada</taxon>
        <taxon>Parabasalia</taxon>
        <taxon>Tritrichomonadida</taxon>
        <taxon>Tritrichomonadidae</taxon>
        <taxon>Tritrichomonas</taxon>
    </lineage>
</organism>
<feature type="transmembrane region" description="Helical" evidence="1">
    <location>
        <begin position="292"/>
        <end position="310"/>
    </location>
</feature>
<keyword evidence="1" id="KW-0812">Transmembrane</keyword>
<evidence type="ECO:0000256" key="1">
    <source>
        <dbReference type="SAM" id="Phobius"/>
    </source>
</evidence>
<feature type="transmembrane region" description="Helical" evidence="1">
    <location>
        <begin position="316"/>
        <end position="337"/>
    </location>
</feature>
<feature type="transmembrane region" description="Helical" evidence="1">
    <location>
        <begin position="264"/>
        <end position="280"/>
    </location>
</feature>
<evidence type="ECO:0000313" key="3">
    <source>
        <dbReference type="Proteomes" id="UP001470230"/>
    </source>
</evidence>
<keyword evidence="1" id="KW-0472">Membrane</keyword>
<protein>
    <recommendedName>
        <fullName evidence="4">Surface antigen BspA-like</fullName>
    </recommendedName>
</protein>
<dbReference type="SUPFAM" id="SSF52058">
    <property type="entry name" value="L domain-like"/>
    <property type="match status" value="1"/>
</dbReference>
<dbReference type="Pfam" id="PF13306">
    <property type="entry name" value="LRR_5"/>
    <property type="match status" value="2"/>
</dbReference>
<sequence length="736" mass="84626">MLFILYSLITYKFTGTIKPNQSTFEFPFQFGFNKNGNYSIEITNGRTENYLLFITREDDIYKIINETEINFACINLSFNNHPNFHVIQIVDGKWNVTGIIKEKGVYKTIIKSCLNYFEGFSIKIIYNNPQSNTSYVCDPLYLTMLLIWLPYFGVIVFWLVNCIYHFSLKNVIHLILSAYSVIVPIDIVISAISFALECDSNDFHLIYKVQPIINFLRNLVFYFASFMVFLGFYLVSIRIPILGILIGAVSSLLLSFGILFNVLILSYVFFVIGMLSCLLLNKELYRRNVNRLYIIAVTLFIANITADILKYSLKNITAKAILIVILTFLHIAISILLSKLDKTSMDNYIRFFAKRTDEIIFPDIITIENKNNFIFGDNMIRIPNNVVQIENNAFQFISTTIINFDLNSSLLEIGMNAFSFSAISCIKIPPSVVEIEQFAFSNCKRLTKVVFMERSHILVLRNIFDNSSINSLNIPSSLEEIEDDWCSGLFNLNDITLAPNNHCFIHYQNDLLLGKSTDKSKNFDKLIFARRNINRVKIPSFVKVINSCAFAYCKLFDNVEFEPDSKLALIDKNAFYQTSITEIMIPSNVVCIYDYAFYQCKKLNKVLFEKKSKLFKIERYAFNDSSIKEIKIPSRVVEIGQNAFQFCYSLKNVDFPDDSDLVIIGSNAFDYTAIESVTITSKVTLIGNDAFSNCQNLRIVEFKKNIRLTSLNKKMFQNSPKIVIMTPPKMVEGFIK</sequence>
<reference evidence="2 3" key="1">
    <citation type="submission" date="2024-04" db="EMBL/GenBank/DDBJ databases">
        <title>Tritrichomonas musculus Genome.</title>
        <authorList>
            <person name="Alves-Ferreira E."/>
            <person name="Grigg M."/>
            <person name="Lorenzi H."/>
            <person name="Galac M."/>
        </authorList>
    </citation>
    <scope>NUCLEOTIDE SEQUENCE [LARGE SCALE GENOMIC DNA]</scope>
    <source>
        <strain evidence="2 3">EAF2021</strain>
    </source>
</reference>
<comment type="caution">
    <text evidence="2">The sequence shown here is derived from an EMBL/GenBank/DDBJ whole genome shotgun (WGS) entry which is preliminary data.</text>
</comment>
<gene>
    <name evidence="2" type="ORF">M9Y10_025583</name>
</gene>
<dbReference type="InterPro" id="IPR032675">
    <property type="entry name" value="LRR_dom_sf"/>
</dbReference>
<dbReference type="Gene3D" id="3.80.10.10">
    <property type="entry name" value="Ribonuclease Inhibitor"/>
    <property type="match status" value="2"/>
</dbReference>
<dbReference type="Proteomes" id="UP001470230">
    <property type="component" value="Unassembled WGS sequence"/>
</dbReference>
<name>A0ABR2H957_9EUKA</name>
<proteinExistence type="predicted"/>
<feature type="transmembrane region" description="Helical" evidence="1">
    <location>
        <begin position="172"/>
        <end position="195"/>
    </location>
</feature>
<feature type="transmembrane region" description="Helical" evidence="1">
    <location>
        <begin position="140"/>
        <end position="160"/>
    </location>
</feature>
<feature type="transmembrane region" description="Helical" evidence="1">
    <location>
        <begin position="241"/>
        <end position="258"/>
    </location>
</feature>
<feature type="transmembrane region" description="Helical" evidence="1">
    <location>
        <begin position="215"/>
        <end position="234"/>
    </location>
</feature>
<dbReference type="InterPro" id="IPR053139">
    <property type="entry name" value="Surface_bspA-like"/>
</dbReference>
<evidence type="ECO:0008006" key="4">
    <source>
        <dbReference type="Google" id="ProtNLM"/>
    </source>
</evidence>
<dbReference type="Gene3D" id="3.40.50.12480">
    <property type="match status" value="1"/>
</dbReference>
<dbReference type="EMBL" id="JAPFFF010000037">
    <property type="protein sequence ID" value="KAK8842722.1"/>
    <property type="molecule type" value="Genomic_DNA"/>
</dbReference>
<dbReference type="PANTHER" id="PTHR45661:SF3">
    <property type="entry name" value="IG-LIKE DOMAIN-CONTAINING PROTEIN"/>
    <property type="match status" value="1"/>
</dbReference>
<keyword evidence="1" id="KW-1133">Transmembrane helix</keyword>